<evidence type="ECO:0000256" key="2">
    <source>
        <dbReference type="ARBA" id="ARBA00022741"/>
    </source>
</evidence>
<dbReference type="GO" id="GO:0016874">
    <property type="term" value="F:ligase activity"/>
    <property type="evidence" value="ECO:0007669"/>
    <property type="project" value="UniProtKB-KW"/>
</dbReference>
<evidence type="ECO:0000256" key="3">
    <source>
        <dbReference type="ARBA" id="ARBA00022840"/>
    </source>
</evidence>
<keyword evidence="3 4" id="KW-0067">ATP-binding</keyword>
<dbReference type="Proteomes" id="UP000238908">
    <property type="component" value="Unassembled WGS sequence"/>
</dbReference>
<evidence type="ECO:0000313" key="6">
    <source>
        <dbReference type="EMBL" id="PPU55188.1"/>
    </source>
</evidence>
<evidence type="ECO:0000256" key="4">
    <source>
        <dbReference type="PROSITE-ProRule" id="PRU00409"/>
    </source>
</evidence>
<accession>A0A2S7C0T6</accession>
<dbReference type="InterPro" id="IPR003806">
    <property type="entry name" value="ATP-grasp_PylC-type"/>
</dbReference>
<dbReference type="SUPFAM" id="SSF56059">
    <property type="entry name" value="Glutathione synthetase ATP-binding domain-like"/>
    <property type="match status" value="1"/>
</dbReference>
<keyword evidence="1" id="KW-0436">Ligase</keyword>
<dbReference type="PANTHER" id="PTHR43585:SF2">
    <property type="entry name" value="ATP-GRASP ENZYME FSQD"/>
    <property type="match status" value="1"/>
</dbReference>
<dbReference type="Gene3D" id="3.30.470.20">
    <property type="entry name" value="ATP-grasp fold, B domain"/>
    <property type="match status" value="1"/>
</dbReference>
<protein>
    <submittedName>
        <fullName evidence="6">Siderophore biosynthesis protein PvsA</fullName>
    </submittedName>
</protein>
<dbReference type="InterPro" id="IPR052032">
    <property type="entry name" value="ATP-dep_AA_Ligase"/>
</dbReference>
<gene>
    <name evidence="6" type="ORF">XdyCFBP7245_14795</name>
</gene>
<dbReference type="EMBL" id="MDEE01000022">
    <property type="protein sequence ID" value="PPU55188.1"/>
    <property type="molecule type" value="Genomic_DNA"/>
</dbReference>
<proteinExistence type="predicted"/>
<keyword evidence="2 4" id="KW-0547">Nucleotide-binding</keyword>
<sequence>MYRRPPNADHGARQPVSVPVFPPPCRTRTAMTATSAAPLVILTHVCHPAITDGFLPAAHAQGVPVWLLTDHRLDHLAYFRDHPAQAPQRVIECDVFNPLGVLDVLHDAGIAPRAVFSNSDHLQTSTALVAAGFGLPGKDWQVCHAAKNKAAMRQRLRARGLPCPWFCTLTSGAAVPTDIPWPVVAKPREGVASLDVRHCADAAQLQSYLDDLWQRHPQRTVLLEGMLHGPLFTLETLGDGHTLHAIGGFKVRLSPPPHFVECEAEWDAHVQTPVIAQALQQLRAFGVGFGLCHSEFILTDDGPVLVEINYRSIGDRREFLLDGMFGGQWFSAALAPHLGQPLPQLHSDRAHALLRYYVAERDGELVTASEDHRHHDAHSDVRYRRMRTPGERIQLSHSNKDYLGVLSAVASDAQALQQAVVHAEACLHWRIDNAQVRA</sequence>
<dbReference type="GO" id="GO:0005524">
    <property type="term" value="F:ATP binding"/>
    <property type="evidence" value="ECO:0007669"/>
    <property type="project" value="UniProtKB-UniRule"/>
</dbReference>
<dbReference type="AlphaFoldDB" id="A0A2S7C0T6"/>
<comment type="caution">
    <text evidence="6">The sequence shown here is derived from an EMBL/GenBank/DDBJ whole genome shotgun (WGS) entry which is preliminary data.</text>
</comment>
<organism evidence="6 7">
    <name type="scientific">Xanthomonas dyei</name>
    <dbReference type="NCBI Taxonomy" id="743699"/>
    <lineage>
        <taxon>Bacteria</taxon>
        <taxon>Pseudomonadati</taxon>
        <taxon>Pseudomonadota</taxon>
        <taxon>Gammaproteobacteria</taxon>
        <taxon>Lysobacterales</taxon>
        <taxon>Lysobacteraceae</taxon>
        <taxon>Xanthomonas</taxon>
    </lineage>
</organism>
<name>A0A2S7C0T6_9XANT</name>
<dbReference type="Pfam" id="PF02655">
    <property type="entry name" value="ATP-grasp_3"/>
    <property type="match status" value="1"/>
</dbReference>
<dbReference type="GO" id="GO:0046872">
    <property type="term" value="F:metal ion binding"/>
    <property type="evidence" value="ECO:0007669"/>
    <property type="project" value="InterPro"/>
</dbReference>
<evidence type="ECO:0000313" key="7">
    <source>
        <dbReference type="Proteomes" id="UP000238908"/>
    </source>
</evidence>
<dbReference type="InterPro" id="IPR011761">
    <property type="entry name" value="ATP-grasp"/>
</dbReference>
<feature type="domain" description="ATP-grasp" evidence="5">
    <location>
        <begin position="153"/>
        <end position="338"/>
    </location>
</feature>
<evidence type="ECO:0000256" key="1">
    <source>
        <dbReference type="ARBA" id="ARBA00022598"/>
    </source>
</evidence>
<evidence type="ECO:0000259" key="5">
    <source>
        <dbReference type="PROSITE" id="PS50975"/>
    </source>
</evidence>
<reference evidence="6 7" key="1">
    <citation type="submission" date="2016-08" db="EMBL/GenBank/DDBJ databases">
        <authorList>
            <person name="Seilhamer J.J."/>
        </authorList>
    </citation>
    <scope>NUCLEOTIDE SEQUENCE [LARGE SCALE GENOMIC DNA]</scope>
    <source>
        <strain evidence="6 7">CFBP7245</strain>
    </source>
</reference>
<dbReference type="PANTHER" id="PTHR43585">
    <property type="entry name" value="FUMIPYRROLE BIOSYNTHESIS PROTEIN C"/>
    <property type="match status" value="1"/>
</dbReference>
<dbReference type="PROSITE" id="PS50975">
    <property type="entry name" value="ATP_GRASP"/>
    <property type="match status" value="1"/>
</dbReference>